<dbReference type="InterPro" id="IPR013324">
    <property type="entry name" value="RNA_pol_sigma_r3/r4-like"/>
</dbReference>
<reference evidence="7 8" key="1">
    <citation type="submission" date="2014-11" db="EMBL/GenBank/DDBJ databases">
        <title>Complete Genome Sequence of Pseudoalteromonas sp. Strain OCN003 Isolated from Kaneohe Bay, Oahu, Hawaii.</title>
        <authorList>
            <person name="Beurmann S."/>
            <person name="Videau P."/>
            <person name="Ushijima B."/>
            <person name="Smith A.M."/>
            <person name="Aeby G.S."/>
            <person name="Callahan S.M."/>
            <person name="Belcaid M."/>
        </authorList>
    </citation>
    <scope>NUCLEOTIDE SEQUENCE [LARGE SCALE GENOMIC DNA]</scope>
    <source>
        <strain evidence="7 8">OCN003</strain>
    </source>
</reference>
<dbReference type="SUPFAM" id="SSF88946">
    <property type="entry name" value="Sigma2 domain of RNA polymerase sigma factors"/>
    <property type="match status" value="1"/>
</dbReference>
<evidence type="ECO:0000259" key="6">
    <source>
        <dbReference type="Pfam" id="PF08281"/>
    </source>
</evidence>
<dbReference type="GO" id="GO:0006352">
    <property type="term" value="P:DNA-templated transcription initiation"/>
    <property type="evidence" value="ECO:0007669"/>
    <property type="project" value="InterPro"/>
</dbReference>
<dbReference type="InterPro" id="IPR014284">
    <property type="entry name" value="RNA_pol_sigma-70_dom"/>
</dbReference>
<dbReference type="PANTHER" id="PTHR43133:SF46">
    <property type="entry name" value="RNA POLYMERASE SIGMA-70 FACTOR ECF SUBFAMILY"/>
    <property type="match status" value="1"/>
</dbReference>
<dbReference type="Gene3D" id="1.10.1740.10">
    <property type="match status" value="1"/>
</dbReference>
<feature type="domain" description="RNA polymerase sigma factor 70 region 4 type 2" evidence="6">
    <location>
        <begin position="130"/>
        <end position="179"/>
    </location>
</feature>
<accession>A0A0A7ECP5</accession>
<organism evidence="7 8">
    <name type="scientific">Pseudoalteromonas piratica</name>
    <dbReference type="NCBI Taxonomy" id="1348114"/>
    <lineage>
        <taxon>Bacteria</taxon>
        <taxon>Pseudomonadati</taxon>
        <taxon>Pseudomonadota</taxon>
        <taxon>Gammaproteobacteria</taxon>
        <taxon>Alteromonadales</taxon>
        <taxon>Pseudoalteromonadaceae</taxon>
        <taxon>Pseudoalteromonas</taxon>
    </lineage>
</organism>
<dbReference type="InterPro" id="IPR036388">
    <property type="entry name" value="WH-like_DNA-bd_sf"/>
</dbReference>
<name>A0A0A7ECP5_9GAMM</name>
<evidence type="ECO:0000313" key="8">
    <source>
        <dbReference type="Proteomes" id="UP000030341"/>
    </source>
</evidence>
<comment type="similarity">
    <text evidence="1">Belongs to the sigma-70 factor family. ECF subfamily.</text>
</comment>
<dbReference type="OrthoDB" id="9780326at2"/>
<dbReference type="InterPro" id="IPR007627">
    <property type="entry name" value="RNA_pol_sigma70_r2"/>
</dbReference>
<evidence type="ECO:0000256" key="2">
    <source>
        <dbReference type="ARBA" id="ARBA00023015"/>
    </source>
</evidence>
<keyword evidence="4" id="KW-0804">Transcription</keyword>
<dbReference type="InterPro" id="IPR013325">
    <property type="entry name" value="RNA_pol_sigma_r2"/>
</dbReference>
<evidence type="ECO:0000256" key="4">
    <source>
        <dbReference type="ARBA" id="ARBA00023163"/>
    </source>
</evidence>
<evidence type="ECO:0000313" key="7">
    <source>
        <dbReference type="EMBL" id="AIY63807.1"/>
    </source>
</evidence>
<dbReference type="Pfam" id="PF04542">
    <property type="entry name" value="Sigma70_r2"/>
    <property type="match status" value="1"/>
</dbReference>
<keyword evidence="3" id="KW-0731">Sigma factor</keyword>
<dbReference type="KEGG" id="pseo:OM33_00475"/>
<evidence type="ECO:0000259" key="5">
    <source>
        <dbReference type="Pfam" id="PF04542"/>
    </source>
</evidence>
<dbReference type="GO" id="GO:0016987">
    <property type="term" value="F:sigma factor activity"/>
    <property type="evidence" value="ECO:0007669"/>
    <property type="project" value="UniProtKB-KW"/>
</dbReference>
<protein>
    <submittedName>
        <fullName evidence="7">RNA polymerase sigma 70</fullName>
    </submittedName>
</protein>
<dbReference type="NCBIfam" id="TIGR02937">
    <property type="entry name" value="sigma70-ECF"/>
    <property type="match status" value="1"/>
</dbReference>
<dbReference type="HOGENOM" id="CLU_047691_3_0_6"/>
<keyword evidence="8" id="KW-1185">Reference proteome</keyword>
<dbReference type="InterPro" id="IPR013249">
    <property type="entry name" value="RNA_pol_sigma70_r4_t2"/>
</dbReference>
<dbReference type="eggNOG" id="COG1595">
    <property type="taxonomic scope" value="Bacteria"/>
</dbReference>
<dbReference type="Proteomes" id="UP000030341">
    <property type="component" value="Chromosome 1"/>
</dbReference>
<dbReference type="Gene3D" id="1.10.10.10">
    <property type="entry name" value="Winged helix-like DNA-binding domain superfamily/Winged helix DNA-binding domain"/>
    <property type="match status" value="1"/>
</dbReference>
<dbReference type="InterPro" id="IPR039425">
    <property type="entry name" value="RNA_pol_sigma-70-like"/>
</dbReference>
<dbReference type="EMBL" id="CP009888">
    <property type="protein sequence ID" value="AIY63807.1"/>
    <property type="molecule type" value="Genomic_DNA"/>
</dbReference>
<feature type="domain" description="RNA polymerase sigma-70 region 2" evidence="5">
    <location>
        <begin position="36"/>
        <end position="102"/>
    </location>
</feature>
<dbReference type="AlphaFoldDB" id="A0A0A7ECP5"/>
<dbReference type="PANTHER" id="PTHR43133">
    <property type="entry name" value="RNA POLYMERASE ECF-TYPE SIGMA FACTO"/>
    <property type="match status" value="1"/>
</dbReference>
<dbReference type="STRING" id="1348114.OM33_00475"/>
<proteinExistence type="inferred from homology"/>
<dbReference type="Pfam" id="PF08281">
    <property type="entry name" value="Sigma70_r4_2"/>
    <property type="match status" value="1"/>
</dbReference>
<evidence type="ECO:0000256" key="1">
    <source>
        <dbReference type="ARBA" id="ARBA00010641"/>
    </source>
</evidence>
<evidence type="ECO:0000256" key="3">
    <source>
        <dbReference type="ARBA" id="ARBA00023082"/>
    </source>
</evidence>
<dbReference type="GO" id="GO:0003677">
    <property type="term" value="F:DNA binding"/>
    <property type="evidence" value="ECO:0007669"/>
    <property type="project" value="InterPro"/>
</dbReference>
<keyword evidence="2" id="KW-0805">Transcription regulation</keyword>
<dbReference type="SUPFAM" id="SSF88659">
    <property type="entry name" value="Sigma3 and sigma4 domains of RNA polymerase sigma factors"/>
    <property type="match status" value="1"/>
</dbReference>
<gene>
    <name evidence="7" type="ORF">OM33_00475</name>
</gene>
<sequence>MLIDAEQRFVKEQEANFDLQLIEKVNRGDRQAFHDLYNRHYKRVFALTLRLTANESLAEEALQEVFVQLWQKLSSFDGKAKFTTWLHSVAANITISYLRKQTNWLQKVVSFEQAGMPEQEVEMCNDLNGLDKYIVRLPEKARLVFVLFAVEGYRHEEIAEQLNMAVGSSKAQYHRARSLLKEWMSNETD</sequence>
<dbReference type="RefSeq" id="WP_038637346.1">
    <property type="nucleotide sequence ID" value="NZ_CP009888.1"/>
</dbReference>